<proteinExistence type="predicted"/>
<dbReference type="Pfam" id="PF11716">
    <property type="entry name" value="MDMPI_N"/>
    <property type="match status" value="1"/>
</dbReference>
<gene>
    <name evidence="3" type="ORF">SAMN06265355_10635</name>
</gene>
<accession>A0A238YLQ8</accession>
<evidence type="ECO:0000259" key="2">
    <source>
        <dbReference type="Pfam" id="PF11716"/>
    </source>
</evidence>
<organism evidence="3 4">
    <name type="scientific">Actinomadura mexicana</name>
    <dbReference type="NCBI Taxonomy" id="134959"/>
    <lineage>
        <taxon>Bacteria</taxon>
        <taxon>Bacillati</taxon>
        <taxon>Actinomycetota</taxon>
        <taxon>Actinomycetes</taxon>
        <taxon>Streptosporangiales</taxon>
        <taxon>Thermomonosporaceae</taxon>
        <taxon>Actinomadura</taxon>
    </lineage>
</organism>
<dbReference type="NCBIfam" id="TIGR03083">
    <property type="entry name" value="maleylpyruvate isomerase family mycothiol-dependent enzyme"/>
    <property type="match status" value="1"/>
</dbReference>
<dbReference type="InterPro" id="IPR034660">
    <property type="entry name" value="DinB/YfiT-like"/>
</dbReference>
<evidence type="ECO:0000313" key="4">
    <source>
        <dbReference type="Proteomes" id="UP000198420"/>
    </source>
</evidence>
<evidence type="ECO:0000313" key="3">
    <source>
        <dbReference type="EMBL" id="SNR71738.1"/>
    </source>
</evidence>
<dbReference type="InterPro" id="IPR017517">
    <property type="entry name" value="Maleyloyr_isom"/>
</dbReference>
<dbReference type="Gene3D" id="1.20.120.450">
    <property type="entry name" value="dinb family like domain"/>
    <property type="match status" value="1"/>
</dbReference>
<evidence type="ECO:0000256" key="1">
    <source>
        <dbReference type="SAM" id="MobiDB-lite"/>
    </source>
</evidence>
<keyword evidence="4" id="KW-1185">Reference proteome</keyword>
<dbReference type="SUPFAM" id="SSF109854">
    <property type="entry name" value="DinB/YfiT-like putative metalloenzymes"/>
    <property type="match status" value="1"/>
</dbReference>
<feature type="region of interest" description="Disordered" evidence="1">
    <location>
        <begin position="166"/>
        <end position="188"/>
    </location>
</feature>
<dbReference type="AlphaFoldDB" id="A0A238YLQ8"/>
<dbReference type="RefSeq" id="WP_089312655.1">
    <property type="nucleotide sequence ID" value="NZ_FZNP01000006.1"/>
</dbReference>
<name>A0A238YLQ8_9ACTN</name>
<sequence>MDLLNELLTTDFRPLDRKAADLYLSVVAQVKPDALHLPTPCPDWTLHGLLRHQVSQDEGFAAAARGEGARLSAWRGGDLGGDPLGAARASADLVTKAFTEVALDAELALPEIRDGGAFPAALAISFHFVDLVVHAWDVAASIGAAWEPAGELVEASLKIAAIVPAEGRGPGDSFAPSVPSSDGAEPRDRLLTLLGRAPSWRS</sequence>
<dbReference type="GO" id="GO:0046872">
    <property type="term" value="F:metal ion binding"/>
    <property type="evidence" value="ECO:0007669"/>
    <property type="project" value="InterPro"/>
</dbReference>
<reference evidence="4" key="1">
    <citation type="submission" date="2017-06" db="EMBL/GenBank/DDBJ databases">
        <authorList>
            <person name="Varghese N."/>
            <person name="Submissions S."/>
        </authorList>
    </citation>
    <scope>NUCLEOTIDE SEQUENCE [LARGE SCALE GENOMIC DNA]</scope>
    <source>
        <strain evidence="4">DSM 44485</strain>
    </source>
</reference>
<dbReference type="NCBIfam" id="TIGR03086">
    <property type="entry name" value="TIGR03086 family metal-binding protein"/>
    <property type="match status" value="1"/>
</dbReference>
<dbReference type="Proteomes" id="UP000198420">
    <property type="component" value="Unassembled WGS sequence"/>
</dbReference>
<dbReference type="InterPro" id="IPR017520">
    <property type="entry name" value="CHP03086"/>
</dbReference>
<dbReference type="EMBL" id="FZNP01000006">
    <property type="protein sequence ID" value="SNR71738.1"/>
    <property type="molecule type" value="Genomic_DNA"/>
</dbReference>
<feature type="domain" description="Mycothiol-dependent maleylpyruvate isomerase metal-binding" evidence="2">
    <location>
        <begin position="21"/>
        <end position="139"/>
    </location>
</feature>
<dbReference type="InterPro" id="IPR024344">
    <property type="entry name" value="MDMPI_metal-binding"/>
</dbReference>
<protein>
    <submittedName>
        <fullName evidence="3">TIGR03086 family protein</fullName>
    </submittedName>
</protein>
<dbReference type="OrthoDB" id="5185819at2"/>